<keyword evidence="2" id="KW-1185">Reference proteome</keyword>
<dbReference type="Pfam" id="PF09720">
    <property type="entry name" value="Unstab_antitox"/>
    <property type="match status" value="1"/>
</dbReference>
<name>A0A2P7MZH2_9CYAN</name>
<evidence type="ECO:0008006" key="3">
    <source>
        <dbReference type="Google" id="ProtNLM"/>
    </source>
</evidence>
<comment type="caution">
    <text evidence="1">The sequence shown here is derived from an EMBL/GenBank/DDBJ whole genome shotgun (WGS) entry which is preliminary data.</text>
</comment>
<dbReference type="Proteomes" id="UP000243002">
    <property type="component" value="Unassembled WGS sequence"/>
</dbReference>
<protein>
    <recommendedName>
        <fullName evidence="3">Addiction module protein</fullName>
    </recommendedName>
</protein>
<accession>A0A2P7MZH2</accession>
<proteinExistence type="predicted"/>
<dbReference type="AlphaFoldDB" id="A0A2P7MZH2"/>
<organism evidence="1 2">
    <name type="scientific">Cyanobium usitatum str. Tous</name>
    <dbReference type="NCBI Taxonomy" id="2116684"/>
    <lineage>
        <taxon>Bacteria</taxon>
        <taxon>Bacillati</taxon>
        <taxon>Cyanobacteriota</taxon>
        <taxon>Cyanophyceae</taxon>
        <taxon>Synechococcales</taxon>
        <taxon>Prochlorococcaceae</taxon>
        <taxon>Cyanobium</taxon>
    </lineage>
</organism>
<sequence>MGSTSLTDLLALPATERLELAMGLWQSLDHAEQEQALAVSPALITELERRWSRHQHRPEESLSWELVRQELGLE</sequence>
<dbReference type="EMBL" id="PXXO01000003">
    <property type="protein sequence ID" value="PSJ06628.1"/>
    <property type="molecule type" value="Genomic_DNA"/>
</dbReference>
<evidence type="ECO:0000313" key="1">
    <source>
        <dbReference type="EMBL" id="PSJ06628.1"/>
    </source>
</evidence>
<dbReference type="NCBIfam" id="TIGR02574">
    <property type="entry name" value="stabl_TIGR02574"/>
    <property type="match status" value="1"/>
</dbReference>
<dbReference type="InterPro" id="IPR013406">
    <property type="entry name" value="CHP02574_addiction_mod"/>
</dbReference>
<dbReference type="OrthoDB" id="8909055at2"/>
<dbReference type="RefSeq" id="WP_106502136.1">
    <property type="nucleotide sequence ID" value="NZ_PXXO01000003.1"/>
</dbReference>
<evidence type="ECO:0000313" key="2">
    <source>
        <dbReference type="Proteomes" id="UP000243002"/>
    </source>
</evidence>
<reference evidence="1 2" key="1">
    <citation type="journal article" date="2018" name="Environ. Microbiol.">
        <title>Ecological and genomic features of two widespread freshwater picocyanobacteria.</title>
        <authorList>
            <person name="Cabello-Yeves P.J."/>
            <person name="Picazo A."/>
            <person name="Camacho A."/>
            <person name="Callieri C."/>
            <person name="Rosselli R."/>
            <person name="Roda-Garcia J.J."/>
            <person name="Coutinho F.H."/>
            <person name="Rodriguez-Valera F."/>
        </authorList>
    </citation>
    <scope>NUCLEOTIDE SEQUENCE [LARGE SCALE GENOMIC DNA]</scope>
    <source>
        <strain evidence="1 2">Tous</strain>
    </source>
</reference>
<gene>
    <name evidence="1" type="ORF">C7K55_04060</name>
</gene>